<keyword evidence="3" id="KW-1185">Reference proteome</keyword>
<dbReference type="InterPro" id="IPR029063">
    <property type="entry name" value="SAM-dependent_MTases_sf"/>
</dbReference>
<organism evidence="2 3">
    <name type="scientific">Kibdelosporangium aridum</name>
    <dbReference type="NCBI Taxonomy" id="2030"/>
    <lineage>
        <taxon>Bacteria</taxon>
        <taxon>Bacillati</taxon>
        <taxon>Actinomycetota</taxon>
        <taxon>Actinomycetes</taxon>
        <taxon>Pseudonocardiales</taxon>
        <taxon>Pseudonocardiaceae</taxon>
        <taxon>Kibdelosporangium</taxon>
    </lineage>
</organism>
<evidence type="ECO:0000313" key="3">
    <source>
        <dbReference type="Proteomes" id="UP000192674"/>
    </source>
</evidence>
<dbReference type="CDD" id="cd02440">
    <property type="entry name" value="AdoMet_MTases"/>
    <property type="match status" value="1"/>
</dbReference>
<dbReference type="AlphaFoldDB" id="A0A1Y5YE78"/>
<feature type="domain" description="Methyltransferase" evidence="1">
    <location>
        <begin position="72"/>
        <end position="162"/>
    </location>
</feature>
<dbReference type="Gene3D" id="3.40.50.150">
    <property type="entry name" value="Vaccinia Virus protein VP39"/>
    <property type="match status" value="1"/>
</dbReference>
<dbReference type="PANTHER" id="PTHR42912">
    <property type="entry name" value="METHYLTRANSFERASE"/>
    <property type="match status" value="1"/>
</dbReference>
<dbReference type="InterPro" id="IPR041698">
    <property type="entry name" value="Methyltransf_25"/>
</dbReference>
<dbReference type="Pfam" id="PF13649">
    <property type="entry name" value="Methyltransf_25"/>
    <property type="match status" value="1"/>
</dbReference>
<dbReference type="GO" id="GO:0008168">
    <property type="term" value="F:methyltransferase activity"/>
    <property type="evidence" value="ECO:0007669"/>
    <property type="project" value="UniProtKB-KW"/>
</dbReference>
<proteinExistence type="predicted"/>
<keyword evidence="2" id="KW-0808">Transferase</keyword>
<sequence length="233" mass="24985">MTRFADAERFAGSFQRMTERAVEPFDVSETRAAYDTVAVAYEEALRDALAASPWDRAVLGAFADLVGPAAPVVDLGCGPGRITSYLAGLGLDVFGVDLSPGMVEVARRVHPGLRFEVGSMSALTLADASLAGAVAWYSIIHTPPERLRSLFGELARVLRPGGVLALAFQAGDERLRISGGYGHEVSMDAYRLQPEDVVGVLAEEELIVEARLVRQPEPSEKTPQAYLVARKAA</sequence>
<accession>A0A1Y5YE78</accession>
<dbReference type="GO" id="GO:0032259">
    <property type="term" value="P:methylation"/>
    <property type="evidence" value="ECO:0007669"/>
    <property type="project" value="UniProtKB-KW"/>
</dbReference>
<dbReference type="EMBL" id="FWXV01000034">
    <property type="protein sequence ID" value="SMD27642.1"/>
    <property type="molecule type" value="Genomic_DNA"/>
</dbReference>
<dbReference type="PANTHER" id="PTHR42912:SF95">
    <property type="entry name" value="METHYLTRANSFERASE TYPE 11 DOMAIN-CONTAINING PROTEIN"/>
    <property type="match status" value="1"/>
</dbReference>
<dbReference type="InterPro" id="IPR050508">
    <property type="entry name" value="Methyltransf_Superfamily"/>
</dbReference>
<keyword evidence="2" id="KW-0489">Methyltransferase</keyword>
<protein>
    <submittedName>
        <fullName evidence="2">Methyltransferase domain-containing protein</fullName>
    </submittedName>
</protein>
<name>A0A1Y5YE78_KIBAR</name>
<dbReference type="Proteomes" id="UP000192674">
    <property type="component" value="Unassembled WGS sequence"/>
</dbReference>
<gene>
    <name evidence="2" type="ORF">SAMN05661093_11252</name>
</gene>
<evidence type="ECO:0000313" key="2">
    <source>
        <dbReference type="EMBL" id="SMD27642.1"/>
    </source>
</evidence>
<reference evidence="2 3" key="1">
    <citation type="submission" date="2017-04" db="EMBL/GenBank/DDBJ databases">
        <authorList>
            <person name="Afonso C.L."/>
            <person name="Miller P.J."/>
            <person name="Scott M.A."/>
            <person name="Spackman E."/>
            <person name="Goraichik I."/>
            <person name="Dimitrov K.M."/>
            <person name="Suarez D.L."/>
            <person name="Swayne D.E."/>
        </authorList>
    </citation>
    <scope>NUCLEOTIDE SEQUENCE [LARGE SCALE GENOMIC DNA]</scope>
    <source>
        <strain evidence="2 3">DSM 43828</strain>
    </source>
</reference>
<evidence type="ECO:0000259" key="1">
    <source>
        <dbReference type="Pfam" id="PF13649"/>
    </source>
</evidence>
<dbReference type="SUPFAM" id="SSF53335">
    <property type="entry name" value="S-adenosyl-L-methionine-dependent methyltransferases"/>
    <property type="match status" value="1"/>
</dbReference>